<dbReference type="SMART" id="SM00822">
    <property type="entry name" value="PKS_KR"/>
    <property type="match status" value="1"/>
</dbReference>
<keyword evidence="2 4" id="KW-0560">Oxidoreductase</keyword>
<dbReference type="InterPro" id="IPR020904">
    <property type="entry name" value="Sc_DH/Rdtase_CS"/>
</dbReference>
<dbReference type="PRINTS" id="PR00080">
    <property type="entry name" value="SDRFAMILY"/>
</dbReference>
<feature type="domain" description="Ketoreductase" evidence="3">
    <location>
        <begin position="13"/>
        <end position="192"/>
    </location>
</feature>
<organism evidence="4 5">
    <name type="scientific">Sphingopyxis panaciterrulae</name>
    <dbReference type="NCBI Taxonomy" id="462372"/>
    <lineage>
        <taxon>Bacteria</taxon>
        <taxon>Pseudomonadati</taxon>
        <taxon>Pseudomonadota</taxon>
        <taxon>Alphaproteobacteria</taxon>
        <taxon>Sphingomonadales</taxon>
        <taxon>Sphingomonadaceae</taxon>
        <taxon>Sphingopyxis</taxon>
    </lineage>
</organism>
<dbReference type="PROSITE" id="PS00061">
    <property type="entry name" value="ADH_SHORT"/>
    <property type="match status" value="1"/>
</dbReference>
<evidence type="ECO:0000256" key="2">
    <source>
        <dbReference type="ARBA" id="ARBA00023002"/>
    </source>
</evidence>
<dbReference type="InterPro" id="IPR036291">
    <property type="entry name" value="NAD(P)-bd_dom_sf"/>
</dbReference>
<dbReference type="Pfam" id="PF13561">
    <property type="entry name" value="adh_short_C2"/>
    <property type="match status" value="1"/>
</dbReference>
<accession>A0A7W9B3V9</accession>
<gene>
    <name evidence="4" type="ORF">FHR21_001078</name>
</gene>
<dbReference type="Proteomes" id="UP000537161">
    <property type="component" value="Unassembled WGS sequence"/>
</dbReference>
<comment type="caution">
    <text evidence="4">The sequence shown here is derived from an EMBL/GenBank/DDBJ whole genome shotgun (WGS) entry which is preliminary data.</text>
</comment>
<dbReference type="InterPro" id="IPR002347">
    <property type="entry name" value="SDR_fam"/>
</dbReference>
<name>A0A7W9B3V9_9SPHN</name>
<dbReference type="SUPFAM" id="SSF51735">
    <property type="entry name" value="NAD(P)-binding Rossmann-fold domains"/>
    <property type="match status" value="1"/>
</dbReference>
<dbReference type="PRINTS" id="PR00081">
    <property type="entry name" value="GDHRDH"/>
</dbReference>
<dbReference type="FunFam" id="3.40.50.720:FF:000084">
    <property type="entry name" value="Short-chain dehydrogenase reductase"/>
    <property type="match status" value="1"/>
</dbReference>
<comment type="similarity">
    <text evidence="1">Belongs to the short-chain dehydrogenases/reductases (SDR) family.</text>
</comment>
<dbReference type="EMBL" id="JACIJH010000002">
    <property type="protein sequence ID" value="MBB5705745.1"/>
    <property type="molecule type" value="Genomic_DNA"/>
</dbReference>
<dbReference type="PANTHER" id="PTHR42760">
    <property type="entry name" value="SHORT-CHAIN DEHYDROGENASES/REDUCTASES FAMILY MEMBER"/>
    <property type="match status" value="1"/>
</dbReference>
<evidence type="ECO:0000256" key="1">
    <source>
        <dbReference type="ARBA" id="ARBA00006484"/>
    </source>
</evidence>
<evidence type="ECO:0000313" key="4">
    <source>
        <dbReference type="EMBL" id="MBB5705745.1"/>
    </source>
</evidence>
<dbReference type="AlphaFoldDB" id="A0A7W9B3V9"/>
<dbReference type="GO" id="GO:0008874">
    <property type="term" value="F:gluconate 5-dehydrogenase activity"/>
    <property type="evidence" value="ECO:0007669"/>
    <property type="project" value="UniProtKB-EC"/>
</dbReference>
<keyword evidence="5" id="KW-1185">Reference proteome</keyword>
<evidence type="ECO:0000259" key="3">
    <source>
        <dbReference type="SMART" id="SM00822"/>
    </source>
</evidence>
<dbReference type="RefSeq" id="WP_184096069.1">
    <property type="nucleotide sequence ID" value="NZ_JACIJH010000002.1"/>
</dbReference>
<dbReference type="Gene3D" id="3.40.50.720">
    <property type="entry name" value="NAD(P)-binding Rossmann-like Domain"/>
    <property type="match status" value="1"/>
</dbReference>
<dbReference type="EC" id="1.1.1.69" evidence="4"/>
<sequence>MADLASPFGLSGHHALITGGGSGLGLAAARCMREAGAAVTIVGTDAAKLARARAELGDVSAMAFDVTAVEAAEDFAARVADRHGPVSVLVNNAGNTVKKPLDAMTPADFQSVLDVHVSGAFALTRAFLPQIAAHGAGSVLFTASMASFLGIPEIAGYSAAKAALVGLTRSLATELAPRGVRVNAVAPGWIDTPLFRSASAKDPARVDRINRRIPMGRFGTPEEIGLAMVYLASPAAAYVTGQVLAVDGGALHAF</sequence>
<dbReference type="NCBIfam" id="NF005559">
    <property type="entry name" value="PRK07231.1"/>
    <property type="match status" value="1"/>
</dbReference>
<protein>
    <submittedName>
        <fullName evidence="4">Gluconate 5-dehydrogenase</fullName>
        <ecNumber evidence="4">1.1.1.69</ecNumber>
    </submittedName>
</protein>
<proteinExistence type="inferred from homology"/>
<reference evidence="4 5" key="1">
    <citation type="submission" date="2020-08" db="EMBL/GenBank/DDBJ databases">
        <title>Genomic Encyclopedia of Type Strains, Phase IV (KMG-IV): sequencing the most valuable type-strain genomes for metagenomic binning, comparative biology and taxonomic classification.</title>
        <authorList>
            <person name="Goeker M."/>
        </authorList>
    </citation>
    <scope>NUCLEOTIDE SEQUENCE [LARGE SCALE GENOMIC DNA]</scope>
    <source>
        <strain evidence="4 5">DSM 27163</strain>
    </source>
</reference>
<dbReference type="PANTHER" id="PTHR42760:SF133">
    <property type="entry name" value="3-OXOACYL-[ACYL-CARRIER-PROTEIN] REDUCTASE"/>
    <property type="match status" value="1"/>
</dbReference>
<dbReference type="InterPro" id="IPR057326">
    <property type="entry name" value="KR_dom"/>
</dbReference>
<evidence type="ECO:0000313" key="5">
    <source>
        <dbReference type="Proteomes" id="UP000537161"/>
    </source>
</evidence>